<evidence type="ECO:0000256" key="8">
    <source>
        <dbReference type="ARBA" id="ARBA00022801"/>
    </source>
</evidence>
<evidence type="ECO:0000256" key="1">
    <source>
        <dbReference type="ARBA" id="ARBA00001024"/>
    </source>
</evidence>
<comment type="subcellular location">
    <subcellularLocation>
        <location evidence="3">Endosome</location>
        <location evidence="3">Multivesicular body membrane</location>
        <topology evidence="3">Single-pass type II membrane protein</topology>
    </subcellularLocation>
    <subcellularLocation>
        <location evidence="2">Prevacuolar compartment membrane</location>
        <topology evidence="2">Single-pass type II membrane protein</topology>
    </subcellularLocation>
</comment>
<comment type="catalytic activity">
    <reaction evidence="1">
        <text>a triacylglycerol + H2O = a diacylglycerol + a fatty acid + H(+)</text>
        <dbReference type="Rhea" id="RHEA:12044"/>
        <dbReference type="ChEBI" id="CHEBI:15377"/>
        <dbReference type="ChEBI" id="CHEBI:15378"/>
        <dbReference type="ChEBI" id="CHEBI:17855"/>
        <dbReference type="ChEBI" id="CHEBI:18035"/>
        <dbReference type="ChEBI" id="CHEBI:28868"/>
        <dbReference type="EC" id="3.1.1.3"/>
    </reaction>
</comment>
<evidence type="ECO:0000256" key="13">
    <source>
        <dbReference type="ARBA" id="ARBA00023098"/>
    </source>
</evidence>
<dbReference type="InterPro" id="IPR050805">
    <property type="entry name" value="ATG15_Lipase"/>
</dbReference>
<comment type="caution">
    <text evidence="17">The sequence shown here is derived from an EMBL/GenBank/DDBJ whole genome shotgun (WGS) entry which is preliminary data.</text>
</comment>
<evidence type="ECO:0000256" key="14">
    <source>
        <dbReference type="ARBA" id="ARBA00023136"/>
    </source>
</evidence>
<evidence type="ECO:0000313" key="18">
    <source>
        <dbReference type="Proteomes" id="UP000645462"/>
    </source>
</evidence>
<dbReference type="Proteomes" id="UP000645462">
    <property type="component" value="Unassembled WGS sequence"/>
</dbReference>
<keyword evidence="13" id="KW-0443">Lipid metabolism</keyword>
<keyword evidence="12" id="KW-0072">Autophagy</keyword>
<keyword evidence="14" id="KW-0472">Membrane</keyword>
<reference evidence="18" key="1">
    <citation type="journal article" date="2019" name="Int. J. Syst. Evol. Microbiol.">
        <title>The Global Catalogue of Microorganisms (GCM) 10K type strain sequencing project: providing services to taxonomists for standard genome sequencing and annotation.</title>
        <authorList>
            <consortium name="The Broad Institute Genomics Platform"/>
            <consortium name="The Broad Institute Genome Sequencing Center for Infectious Disease"/>
            <person name="Wu L."/>
            <person name="Ma J."/>
        </authorList>
    </citation>
    <scope>NUCLEOTIDE SEQUENCE [LARGE SCALE GENOMIC DNA]</scope>
    <source>
        <strain evidence="18">CGMCC 1.12478</strain>
    </source>
</reference>
<evidence type="ECO:0000256" key="11">
    <source>
        <dbReference type="ARBA" id="ARBA00022989"/>
    </source>
</evidence>
<dbReference type="EC" id="3.1.1.3" evidence="5"/>
<gene>
    <name evidence="17" type="ORF">GCM10011363_14790</name>
</gene>
<evidence type="ECO:0000256" key="3">
    <source>
        <dbReference type="ARBA" id="ARBA00004343"/>
    </source>
</evidence>
<organism evidence="17 18">
    <name type="scientific">Marivita lacus</name>
    <dbReference type="NCBI Taxonomy" id="1323742"/>
    <lineage>
        <taxon>Bacteria</taxon>
        <taxon>Pseudomonadati</taxon>
        <taxon>Pseudomonadota</taxon>
        <taxon>Alphaproteobacteria</taxon>
        <taxon>Rhodobacterales</taxon>
        <taxon>Roseobacteraceae</taxon>
        <taxon>Marivita</taxon>
    </lineage>
</organism>
<evidence type="ECO:0000313" key="17">
    <source>
        <dbReference type="EMBL" id="GGB99173.1"/>
    </source>
</evidence>
<dbReference type="RefSeq" id="WP_188481354.1">
    <property type="nucleotide sequence ID" value="NZ_BMFC01000002.1"/>
</dbReference>
<evidence type="ECO:0000256" key="12">
    <source>
        <dbReference type="ARBA" id="ARBA00023006"/>
    </source>
</evidence>
<keyword evidence="10" id="KW-0735">Signal-anchor</keyword>
<keyword evidence="8" id="KW-0378">Hydrolase</keyword>
<proteinExistence type="predicted"/>
<keyword evidence="9" id="KW-0442">Lipid degradation</keyword>
<dbReference type="InterPro" id="IPR029058">
    <property type="entry name" value="AB_hydrolase_fold"/>
</dbReference>
<name>A0ABQ1KME2_9RHOB</name>
<evidence type="ECO:0000256" key="15">
    <source>
        <dbReference type="ARBA" id="ARBA00023180"/>
    </source>
</evidence>
<protein>
    <recommendedName>
        <fullName evidence="5">triacylglycerol lipase</fullName>
        <ecNumber evidence="5">3.1.1.3</ecNumber>
    </recommendedName>
    <alternativeName>
        <fullName evidence="16">Autophagy-related protein 15</fullName>
    </alternativeName>
</protein>
<dbReference type="SUPFAM" id="SSF53474">
    <property type="entry name" value="alpha/beta-Hydrolases"/>
    <property type="match status" value="1"/>
</dbReference>
<evidence type="ECO:0000256" key="6">
    <source>
        <dbReference type="ARBA" id="ARBA00022692"/>
    </source>
</evidence>
<dbReference type="Pfam" id="PF26363">
    <property type="entry name" value="Phospholipase-like"/>
    <property type="match status" value="1"/>
</dbReference>
<dbReference type="EMBL" id="BMFC01000002">
    <property type="protein sequence ID" value="GGB99173.1"/>
    <property type="molecule type" value="Genomic_DNA"/>
</dbReference>
<accession>A0ABQ1KME2</accession>
<evidence type="ECO:0000256" key="7">
    <source>
        <dbReference type="ARBA" id="ARBA00022753"/>
    </source>
</evidence>
<sequence>MPKISEFARMSSGAYDATPSVPRWVAATPQYDPNSGLRSVIFTDGSVFVVAFRGTDNTSDLVEDAQLTFAINTAMYPIGEAVAAGAGSHGPVYVTGHSLGGAVAQVVGSRMGLPFVTFNAPGVALIASRNVWQTNPLAFQARAFGAAVSAITDPGQTYRDARAAFSIANGKNYRLSTDVVSGTGVHYGDVITLPAGTANPLTAHGIATMIGVLDRVAAGGLTFPG</sequence>
<evidence type="ECO:0000256" key="16">
    <source>
        <dbReference type="ARBA" id="ARBA00029828"/>
    </source>
</evidence>
<dbReference type="Gene3D" id="3.40.50.1820">
    <property type="entry name" value="alpha/beta hydrolase"/>
    <property type="match status" value="1"/>
</dbReference>
<keyword evidence="7" id="KW-0967">Endosome</keyword>
<evidence type="ECO:0000256" key="4">
    <source>
        <dbReference type="ARBA" id="ARBA00011137"/>
    </source>
</evidence>
<keyword evidence="15" id="KW-0325">Glycoprotein</keyword>
<comment type="subunit">
    <text evidence="4">Binds to both phosphatidylinositol (PI) and phosphatidylinositol 3,5-bisphosphate (PIP2).</text>
</comment>
<evidence type="ECO:0000256" key="2">
    <source>
        <dbReference type="ARBA" id="ARBA00004270"/>
    </source>
</evidence>
<keyword evidence="6" id="KW-0812">Transmembrane</keyword>
<dbReference type="PANTHER" id="PTHR47175:SF2">
    <property type="entry name" value="LIPASE ATG15-RELATED"/>
    <property type="match status" value="1"/>
</dbReference>
<evidence type="ECO:0000256" key="5">
    <source>
        <dbReference type="ARBA" id="ARBA00013279"/>
    </source>
</evidence>
<evidence type="ECO:0000256" key="9">
    <source>
        <dbReference type="ARBA" id="ARBA00022963"/>
    </source>
</evidence>
<evidence type="ECO:0000256" key="10">
    <source>
        <dbReference type="ARBA" id="ARBA00022968"/>
    </source>
</evidence>
<dbReference type="PANTHER" id="PTHR47175">
    <property type="entry name" value="LIPASE ATG15-RELATED"/>
    <property type="match status" value="1"/>
</dbReference>
<keyword evidence="11" id="KW-1133">Transmembrane helix</keyword>
<keyword evidence="18" id="KW-1185">Reference proteome</keyword>